<dbReference type="NCBIfam" id="TIGR01563">
    <property type="entry name" value="gp16_SPP1"/>
    <property type="match status" value="1"/>
</dbReference>
<dbReference type="InterPro" id="IPR038666">
    <property type="entry name" value="SSP1_head-tail_sf"/>
</dbReference>
<keyword evidence="2" id="KW-1185">Reference proteome</keyword>
<evidence type="ECO:0000313" key="1">
    <source>
        <dbReference type="EMBL" id="GGK29837.1"/>
    </source>
</evidence>
<dbReference type="AlphaFoldDB" id="A0A917Q6I9"/>
<evidence type="ECO:0008006" key="3">
    <source>
        <dbReference type="Google" id="ProtNLM"/>
    </source>
</evidence>
<comment type="caution">
    <text evidence="1">The sequence shown here is derived from an EMBL/GenBank/DDBJ whole genome shotgun (WGS) entry which is preliminary data.</text>
</comment>
<evidence type="ECO:0000313" key="2">
    <source>
        <dbReference type="Proteomes" id="UP000600449"/>
    </source>
</evidence>
<proteinExistence type="predicted"/>
<protein>
    <recommendedName>
        <fullName evidence="3">Head-tail adaptor protein</fullName>
    </recommendedName>
</protein>
<sequence>MRGARTAIGARRRLFTLDVPLETPDGFGGVVRIYQPGPRVWGAIEAVALDERERGGRPEDAVTHRVRLRHRAGIDGRMRLILGARRFAIRAASDPDGRGRETLCLVEEIKP</sequence>
<name>A0A917Q6I9_9HYPH</name>
<dbReference type="EMBL" id="BMMF01000004">
    <property type="protein sequence ID" value="GGK29837.1"/>
    <property type="molecule type" value="Genomic_DNA"/>
</dbReference>
<accession>A0A917Q6I9</accession>
<organism evidence="1 2">
    <name type="scientific">Salinarimonas ramus</name>
    <dbReference type="NCBI Taxonomy" id="690164"/>
    <lineage>
        <taxon>Bacteria</taxon>
        <taxon>Pseudomonadati</taxon>
        <taxon>Pseudomonadota</taxon>
        <taxon>Alphaproteobacteria</taxon>
        <taxon>Hyphomicrobiales</taxon>
        <taxon>Salinarimonadaceae</taxon>
        <taxon>Salinarimonas</taxon>
    </lineage>
</organism>
<dbReference type="InterPro" id="IPR008767">
    <property type="entry name" value="Phage_SPP1_head-tail_adaptor"/>
</dbReference>
<dbReference type="RefSeq" id="WP_188911338.1">
    <property type="nucleotide sequence ID" value="NZ_BMMF01000004.1"/>
</dbReference>
<dbReference type="Gene3D" id="2.40.10.270">
    <property type="entry name" value="Bacteriophage SPP1 head-tail adaptor protein"/>
    <property type="match status" value="1"/>
</dbReference>
<dbReference type="Pfam" id="PF05521">
    <property type="entry name" value="Phage_HCP"/>
    <property type="match status" value="1"/>
</dbReference>
<reference evidence="1 2" key="1">
    <citation type="journal article" date="2014" name="Int. J. Syst. Evol. Microbiol.">
        <title>Complete genome sequence of Corynebacterium casei LMG S-19264T (=DSM 44701T), isolated from a smear-ripened cheese.</title>
        <authorList>
            <consortium name="US DOE Joint Genome Institute (JGI-PGF)"/>
            <person name="Walter F."/>
            <person name="Albersmeier A."/>
            <person name="Kalinowski J."/>
            <person name="Ruckert C."/>
        </authorList>
    </citation>
    <scope>NUCLEOTIDE SEQUENCE [LARGE SCALE GENOMIC DNA]</scope>
    <source>
        <strain evidence="1 2">CGMCC 1.9161</strain>
    </source>
</reference>
<dbReference type="Proteomes" id="UP000600449">
    <property type="component" value="Unassembled WGS sequence"/>
</dbReference>
<gene>
    <name evidence="1" type="ORF">GCM10011322_15350</name>
</gene>